<proteinExistence type="predicted"/>
<evidence type="ECO:0000256" key="1">
    <source>
        <dbReference type="SAM" id="MobiDB-lite"/>
    </source>
</evidence>
<dbReference type="InterPro" id="IPR011444">
    <property type="entry name" value="DUF1549"/>
</dbReference>
<name>A0A7C4LK95_9PLAN</name>
<gene>
    <name evidence="5" type="ORF">ENS64_00275</name>
</gene>
<dbReference type="PANTHER" id="PTHR35889:SF3">
    <property type="entry name" value="F-BOX DOMAIN-CONTAINING PROTEIN"/>
    <property type="match status" value="1"/>
</dbReference>
<dbReference type="Pfam" id="PF07587">
    <property type="entry name" value="PSD1"/>
    <property type="match status" value="1"/>
</dbReference>
<dbReference type="EMBL" id="DSVQ01000001">
    <property type="protein sequence ID" value="HGT37699.1"/>
    <property type="molecule type" value="Genomic_DNA"/>
</dbReference>
<feature type="domain" description="DUF1553" evidence="4">
    <location>
        <begin position="430"/>
        <end position="554"/>
    </location>
</feature>
<dbReference type="InterPro" id="IPR022655">
    <property type="entry name" value="DUF1553"/>
</dbReference>
<accession>A0A7C4LK95</accession>
<comment type="caution">
    <text evidence="5">The sequence shown here is derived from an EMBL/GenBank/DDBJ whole genome shotgun (WGS) entry which is preliminary data.</text>
</comment>
<feature type="compositionally biased region" description="Basic and acidic residues" evidence="1">
    <location>
        <begin position="125"/>
        <end position="137"/>
    </location>
</feature>
<keyword evidence="2" id="KW-0812">Transmembrane</keyword>
<feature type="transmembrane region" description="Helical" evidence="2">
    <location>
        <begin position="84"/>
        <end position="103"/>
    </location>
</feature>
<dbReference type="AlphaFoldDB" id="A0A7C4LK95"/>
<feature type="domain" description="DUF1549" evidence="3">
    <location>
        <begin position="191"/>
        <end position="373"/>
    </location>
</feature>
<sequence length="694" mass="76339">MAAGTQHERLLALLEAVCEERASAEDFAEIERLVLSSPDARWVYLTYLDLHGTLLWDAAGGLGVSVPTVAGRARERPRNSRGKAGWLVAAAALLLAAVGFFAVSHDRPELATVAPQPTNSVSADVPRDGVPVERGPVRLEGQPEQPPRKLAQRTPSEPADALTALAEAARPAEPAATSVPQGSVQRVVSRIDELLEADWRRLEVAPAPRADDAEWVRRVYLQLAGRIPTVVEVERFLDDARSDKRARLVDALLDDVEFARNFATIWTQLLVGRSPNPRVDREALQKYLRMSFAANRPWHEMVADLLAAEGRTDQNGAANFLVAHLNNQAVPATAITSRLFLGVQLHCAQCHNHPFNDVKQTTFWEFNSLFQQADVVVHRAASMPSGAAVAELVNHAEGGPIYYETLNGLMKVAYPKFNGTEIDPSPQVNRRKELARLMASGERPQLAVAFVNRLWAHFLGAGFTRPLDDMGPHNPPSHPELLDFLSEEFVRSGYDVRQLIRWICRSTAYQLSSRHPAGDDEIAAGVPATFKQVYVRPMSAEQLYDSLVTATQAHRAGAVNWEAAEAKRQAWLQQFVVSLENDENDETETLSGTYAQALMLMNGELMEESLSLAPGTFLGDLVRDRSSDSEKIRRLCLAALSRPPTAKELSAMQKLIHASAANKARTNGRAVPAAAGYQDLFWALLNSNEFALVH</sequence>
<dbReference type="Pfam" id="PF07583">
    <property type="entry name" value="PSCyt2"/>
    <property type="match status" value="1"/>
</dbReference>
<organism evidence="5">
    <name type="scientific">Schlesneria paludicola</name>
    <dbReference type="NCBI Taxonomy" id="360056"/>
    <lineage>
        <taxon>Bacteria</taxon>
        <taxon>Pseudomonadati</taxon>
        <taxon>Planctomycetota</taxon>
        <taxon>Planctomycetia</taxon>
        <taxon>Planctomycetales</taxon>
        <taxon>Planctomycetaceae</taxon>
        <taxon>Schlesneria</taxon>
    </lineage>
</organism>
<dbReference type="PANTHER" id="PTHR35889">
    <property type="entry name" value="CYCLOINULO-OLIGOSACCHARIDE FRUCTANOTRANSFERASE-RELATED"/>
    <property type="match status" value="1"/>
</dbReference>
<reference evidence="5" key="1">
    <citation type="journal article" date="2020" name="mSystems">
        <title>Genome- and Community-Level Interaction Insights into Carbon Utilization and Element Cycling Functions of Hydrothermarchaeota in Hydrothermal Sediment.</title>
        <authorList>
            <person name="Zhou Z."/>
            <person name="Liu Y."/>
            <person name="Xu W."/>
            <person name="Pan J."/>
            <person name="Luo Z.H."/>
            <person name="Li M."/>
        </authorList>
    </citation>
    <scope>NUCLEOTIDE SEQUENCE [LARGE SCALE GENOMIC DNA]</scope>
    <source>
        <strain evidence="5">SpSt-508</strain>
    </source>
</reference>
<evidence type="ECO:0000256" key="2">
    <source>
        <dbReference type="SAM" id="Phobius"/>
    </source>
</evidence>
<protein>
    <submittedName>
        <fullName evidence="5">DUF1549 domain-containing protein</fullName>
    </submittedName>
</protein>
<keyword evidence="2" id="KW-1133">Transmembrane helix</keyword>
<evidence type="ECO:0000259" key="3">
    <source>
        <dbReference type="Pfam" id="PF07583"/>
    </source>
</evidence>
<keyword evidence="2" id="KW-0472">Membrane</keyword>
<evidence type="ECO:0000313" key="5">
    <source>
        <dbReference type="EMBL" id="HGT37699.1"/>
    </source>
</evidence>
<evidence type="ECO:0000259" key="4">
    <source>
        <dbReference type="Pfam" id="PF07587"/>
    </source>
</evidence>
<feature type="region of interest" description="Disordered" evidence="1">
    <location>
        <begin position="113"/>
        <end position="159"/>
    </location>
</feature>